<proteinExistence type="predicted"/>
<gene>
    <name evidence="1" type="ORF">IAC42_09385</name>
</gene>
<sequence length="183" mass="20746">MVEKLEYKVAHFERLSLASTTLQGGDYDALVRERISACIDTEAPITRSLLLKRVVNSFGLFKVGWRLDNYFKAILEDFSGQLEDECGVAVYHSPCENRHSFRPNTKDIRFSHQIPPSEAANVIVAILEASSRRMRRKDIYNFFLGQLGYSKTGNDLAELFTRALTYALDQGMVCKSKAGTFHL</sequence>
<protein>
    <submittedName>
        <fullName evidence="1">DUF3320 domain-containing protein</fullName>
    </submittedName>
</protein>
<reference evidence="1" key="1">
    <citation type="submission" date="2020-10" db="EMBL/GenBank/DDBJ databases">
        <authorList>
            <person name="Gilroy R."/>
        </authorList>
    </citation>
    <scope>NUCLEOTIDE SEQUENCE</scope>
    <source>
        <strain evidence="1">11167</strain>
    </source>
</reference>
<dbReference type="AlphaFoldDB" id="A0A9D9EC27"/>
<accession>A0A9D9EC27</accession>
<reference evidence="1" key="2">
    <citation type="journal article" date="2021" name="PeerJ">
        <title>Extensive microbial diversity within the chicken gut microbiome revealed by metagenomics and culture.</title>
        <authorList>
            <person name="Gilroy R."/>
            <person name="Ravi A."/>
            <person name="Getino M."/>
            <person name="Pursley I."/>
            <person name="Horton D.L."/>
            <person name="Alikhan N.F."/>
            <person name="Baker D."/>
            <person name="Gharbi K."/>
            <person name="Hall N."/>
            <person name="Watson M."/>
            <person name="Adriaenssens E.M."/>
            <person name="Foster-Nyarko E."/>
            <person name="Jarju S."/>
            <person name="Secka A."/>
            <person name="Antonio M."/>
            <person name="Oren A."/>
            <person name="Chaudhuri R.R."/>
            <person name="La Ragione R."/>
            <person name="Hildebrand F."/>
            <person name="Pallen M.J."/>
        </authorList>
    </citation>
    <scope>NUCLEOTIDE SEQUENCE</scope>
    <source>
        <strain evidence="1">11167</strain>
    </source>
</reference>
<evidence type="ECO:0000313" key="1">
    <source>
        <dbReference type="EMBL" id="MBO8443948.1"/>
    </source>
</evidence>
<dbReference type="EMBL" id="JADIMU010000064">
    <property type="protein sequence ID" value="MBO8443948.1"/>
    <property type="molecule type" value="Genomic_DNA"/>
</dbReference>
<organism evidence="1 2">
    <name type="scientific">Candidatus Aphodenecus pullistercoris</name>
    <dbReference type="NCBI Taxonomy" id="2840669"/>
    <lineage>
        <taxon>Bacteria</taxon>
        <taxon>Pseudomonadati</taxon>
        <taxon>Spirochaetota</taxon>
        <taxon>Spirochaetia</taxon>
        <taxon>Spirochaetales</taxon>
        <taxon>Candidatus Aphodenecus</taxon>
    </lineage>
</organism>
<name>A0A9D9EC27_9SPIR</name>
<comment type="caution">
    <text evidence="1">The sequence shown here is derived from an EMBL/GenBank/DDBJ whole genome shotgun (WGS) entry which is preliminary data.</text>
</comment>
<dbReference type="Proteomes" id="UP000823633">
    <property type="component" value="Unassembled WGS sequence"/>
</dbReference>
<evidence type="ECO:0000313" key="2">
    <source>
        <dbReference type="Proteomes" id="UP000823633"/>
    </source>
</evidence>